<evidence type="ECO:0000313" key="3">
    <source>
        <dbReference type="Proteomes" id="UP000190162"/>
    </source>
</evidence>
<dbReference type="EMBL" id="FUXU01000049">
    <property type="protein sequence ID" value="SKA60318.1"/>
    <property type="molecule type" value="Genomic_DNA"/>
</dbReference>
<reference evidence="3" key="1">
    <citation type="submission" date="2017-02" db="EMBL/GenBank/DDBJ databases">
        <authorList>
            <person name="Varghese N."/>
            <person name="Submissions S."/>
        </authorList>
    </citation>
    <scope>NUCLEOTIDE SEQUENCE [LARGE SCALE GENOMIC DNA]</scope>
    <source>
        <strain evidence="3">DSM 22720</strain>
    </source>
</reference>
<proteinExistence type="predicted"/>
<feature type="compositionally biased region" description="Basic and acidic residues" evidence="1">
    <location>
        <begin position="124"/>
        <end position="134"/>
    </location>
</feature>
<keyword evidence="3" id="KW-1185">Reference proteome</keyword>
<gene>
    <name evidence="2" type="ORF">SAMN02745132_03279</name>
</gene>
<feature type="region of interest" description="Disordered" evidence="1">
    <location>
        <begin position="74"/>
        <end position="134"/>
    </location>
</feature>
<feature type="compositionally biased region" description="Basic and acidic residues" evidence="1">
    <location>
        <begin position="98"/>
        <end position="112"/>
    </location>
</feature>
<name>A0A1T4V5R0_9GAMM</name>
<organism evidence="2 3">
    <name type="scientific">Enterovibrio nigricans DSM 22720</name>
    <dbReference type="NCBI Taxonomy" id="1121868"/>
    <lineage>
        <taxon>Bacteria</taxon>
        <taxon>Pseudomonadati</taxon>
        <taxon>Pseudomonadota</taxon>
        <taxon>Gammaproteobacteria</taxon>
        <taxon>Vibrionales</taxon>
        <taxon>Vibrionaceae</taxon>
        <taxon>Enterovibrio</taxon>
    </lineage>
</organism>
<accession>A0A1T4V5R0</accession>
<protein>
    <submittedName>
        <fullName evidence="2">Uncharacterized protein</fullName>
    </submittedName>
</protein>
<dbReference type="RefSeq" id="WP_078753508.1">
    <property type="nucleotide sequence ID" value="NZ_FUXU01000049.1"/>
</dbReference>
<sequence>MANIKEKSLAYLSARAEAIFKKFESGHPVCADDLKLADSLARFFVNTKETNLLPPTNDTPDNDKSLESLLDKIDITEEIEESDNGTKKETLQTCPDGSKGRSSTEAKGDQAKGTKAQSSLDPFNFDRVHSTTDQ</sequence>
<evidence type="ECO:0000256" key="1">
    <source>
        <dbReference type="SAM" id="MobiDB-lite"/>
    </source>
</evidence>
<dbReference type="Proteomes" id="UP000190162">
    <property type="component" value="Unassembled WGS sequence"/>
</dbReference>
<dbReference type="AlphaFoldDB" id="A0A1T4V5R0"/>
<evidence type="ECO:0000313" key="2">
    <source>
        <dbReference type="EMBL" id="SKA60318.1"/>
    </source>
</evidence>